<dbReference type="GO" id="GO:0016020">
    <property type="term" value="C:membrane"/>
    <property type="evidence" value="ECO:0007669"/>
    <property type="project" value="InterPro"/>
</dbReference>
<keyword evidence="4" id="KW-1185">Reference proteome</keyword>
<dbReference type="PANTHER" id="PTHR34220">
    <property type="entry name" value="SENSOR HISTIDINE KINASE YPDA"/>
    <property type="match status" value="1"/>
</dbReference>
<feature type="transmembrane region" description="Helical" evidence="1">
    <location>
        <begin position="12"/>
        <end position="31"/>
    </location>
</feature>
<reference evidence="3 4" key="1">
    <citation type="submission" date="2018-09" db="EMBL/GenBank/DDBJ databases">
        <title>Genome sequencing of strain 6GH32-13.</title>
        <authorList>
            <person name="Weon H.-Y."/>
            <person name="Heo J."/>
            <person name="Kwon S.-W."/>
        </authorList>
    </citation>
    <scope>NUCLEOTIDE SEQUENCE [LARGE SCALE GENOMIC DNA]</scope>
    <source>
        <strain evidence="3 4">5GH32-13</strain>
    </source>
</reference>
<evidence type="ECO:0000313" key="3">
    <source>
        <dbReference type="EMBL" id="AXY74965.1"/>
    </source>
</evidence>
<evidence type="ECO:0000259" key="2">
    <source>
        <dbReference type="Pfam" id="PF06580"/>
    </source>
</evidence>
<dbReference type="AlphaFoldDB" id="A0A3B7MTK9"/>
<sequence length="350" mass="41565">MKVNEKKLRVVGYLVMTGMFFIFFMLEMFFWWKDENILLKTATLTVLYTLAIWEPTRFIILQLRKKWQGIAWVKRRVVLAAAILLPYAFLVGFGRVYLEDYTNMWGIRVAHISVYSNIIGITMLFVFLQVAVYESIYFFSEWDKTKTEAEELKRLNFQIQFDSLKVQVQPHFLFNSLNTLIGLMEMDTYRARLFTEELAYIYRYFLQANEQELISLEEELRFVKAYFFLLKTRYAEGLHLQVMGEENMHLYLVPPLSLQLLLENAVKHNIVTQSKPLYIDIKFEHDHQQMTVSNNLQRKKNDIRSGKGLVHMRKKLRLLGLPDIVINESKNLFMVTVPFIKSNEYESSDH</sequence>
<proteinExistence type="predicted"/>
<feature type="domain" description="Signal transduction histidine kinase internal region" evidence="2">
    <location>
        <begin position="160"/>
        <end position="236"/>
    </location>
</feature>
<feature type="transmembrane region" description="Helical" evidence="1">
    <location>
        <begin position="118"/>
        <end position="139"/>
    </location>
</feature>
<evidence type="ECO:0000313" key="4">
    <source>
        <dbReference type="Proteomes" id="UP000263900"/>
    </source>
</evidence>
<dbReference type="KEGG" id="pseg:D3H65_13655"/>
<keyword evidence="3" id="KW-0418">Kinase</keyword>
<keyword evidence="1" id="KW-0812">Transmembrane</keyword>
<keyword evidence="1" id="KW-1133">Transmembrane helix</keyword>
<dbReference type="RefSeq" id="WP_119050848.1">
    <property type="nucleotide sequence ID" value="NZ_CP032157.1"/>
</dbReference>
<dbReference type="OrthoDB" id="9809908at2"/>
<protein>
    <submittedName>
        <fullName evidence="3">Histidine kinase</fullName>
    </submittedName>
</protein>
<keyword evidence="1" id="KW-0472">Membrane</keyword>
<dbReference type="Pfam" id="PF06580">
    <property type="entry name" value="His_kinase"/>
    <property type="match status" value="1"/>
</dbReference>
<dbReference type="EMBL" id="CP032157">
    <property type="protein sequence ID" value="AXY74965.1"/>
    <property type="molecule type" value="Genomic_DNA"/>
</dbReference>
<feature type="transmembrane region" description="Helical" evidence="1">
    <location>
        <begin position="77"/>
        <end position="98"/>
    </location>
</feature>
<name>A0A3B7MTK9_9BACT</name>
<dbReference type="InterPro" id="IPR010559">
    <property type="entry name" value="Sig_transdc_His_kin_internal"/>
</dbReference>
<keyword evidence="3" id="KW-0808">Transferase</keyword>
<dbReference type="Proteomes" id="UP000263900">
    <property type="component" value="Chromosome"/>
</dbReference>
<dbReference type="PANTHER" id="PTHR34220:SF7">
    <property type="entry name" value="SENSOR HISTIDINE KINASE YPDA"/>
    <property type="match status" value="1"/>
</dbReference>
<evidence type="ECO:0000256" key="1">
    <source>
        <dbReference type="SAM" id="Phobius"/>
    </source>
</evidence>
<feature type="transmembrane region" description="Helical" evidence="1">
    <location>
        <begin position="37"/>
        <end position="56"/>
    </location>
</feature>
<dbReference type="GO" id="GO:0000155">
    <property type="term" value="F:phosphorelay sensor kinase activity"/>
    <property type="evidence" value="ECO:0007669"/>
    <property type="project" value="InterPro"/>
</dbReference>
<gene>
    <name evidence="3" type="ORF">D3H65_13655</name>
</gene>
<organism evidence="3 4">
    <name type="scientific">Paraflavitalea soli</name>
    <dbReference type="NCBI Taxonomy" id="2315862"/>
    <lineage>
        <taxon>Bacteria</taxon>
        <taxon>Pseudomonadati</taxon>
        <taxon>Bacteroidota</taxon>
        <taxon>Chitinophagia</taxon>
        <taxon>Chitinophagales</taxon>
        <taxon>Chitinophagaceae</taxon>
        <taxon>Paraflavitalea</taxon>
    </lineage>
</organism>
<accession>A0A3B7MTK9</accession>
<dbReference type="InterPro" id="IPR050640">
    <property type="entry name" value="Bact_2-comp_sensor_kinase"/>
</dbReference>